<keyword evidence="4" id="KW-1185">Reference proteome</keyword>
<feature type="transmembrane region" description="Helical" evidence="1">
    <location>
        <begin position="57"/>
        <end position="77"/>
    </location>
</feature>
<keyword evidence="1" id="KW-0472">Membrane</keyword>
<feature type="transmembrane region" description="Helical" evidence="1">
    <location>
        <begin position="119"/>
        <end position="137"/>
    </location>
</feature>
<reference evidence="3" key="1">
    <citation type="submission" date="2022-10" db="EMBL/GenBank/DDBJ databases">
        <title>Tapping the CABI collections for fungal endophytes: first genome assemblies for Collariella, Neodidymelliopsis, Ascochyta clinopodiicola, Didymella pomorum, Didymosphaeria variabile, Neocosmospora piperis and Neocucurbitaria cava.</title>
        <authorList>
            <person name="Hill R."/>
        </authorList>
    </citation>
    <scope>NUCLEOTIDE SEQUENCE</scope>
    <source>
        <strain evidence="3">IMI 355082</strain>
    </source>
</reference>
<organism evidence="3 4">
    <name type="scientific">Gnomoniopsis smithogilvyi</name>
    <dbReference type="NCBI Taxonomy" id="1191159"/>
    <lineage>
        <taxon>Eukaryota</taxon>
        <taxon>Fungi</taxon>
        <taxon>Dikarya</taxon>
        <taxon>Ascomycota</taxon>
        <taxon>Pezizomycotina</taxon>
        <taxon>Sordariomycetes</taxon>
        <taxon>Sordariomycetidae</taxon>
        <taxon>Diaporthales</taxon>
        <taxon>Gnomoniaceae</taxon>
        <taxon>Gnomoniopsis</taxon>
    </lineage>
</organism>
<name>A0A9W8Z4Z2_9PEZI</name>
<protein>
    <recommendedName>
        <fullName evidence="2">HPP transmembrane region domain-containing protein</fullName>
    </recommendedName>
</protein>
<keyword evidence="1" id="KW-1133">Transmembrane helix</keyword>
<proteinExistence type="predicted"/>
<gene>
    <name evidence="3" type="ORF">N0V93_002065</name>
</gene>
<keyword evidence="1" id="KW-0812">Transmembrane</keyword>
<evidence type="ECO:0000256" key="1">
    <source>
        <dbReference type="SAM" id="Phobius"/>
    </source>
</evidence>
<dbReference type="AlphaFoldDB" id="A0A9W8Z4Z2"/>
<feature type="transmembrane region" description="Helical" evidence="1">
    <location>
        <begin position="189"/>
        <end position="211"/>
    </location>
</feature>
<dbReference type="PANTHER" id="PTHR33741">
    <property type="entry name" value="TRANSMEMBRANE PROTEIN DDB_G0269096-RELATED"/>
    <property type="match status" value="1"/>
</dbReference>
<sequence>MKSETMSRIRFTWWNINVDVDRFINPYLLPSPARRLPPLFSRFLGYRHEQPRQLGNVIVAVWSFIGTLASLSLIYAVNGQLPAFIQNQQAPLILGSFGAAAVLEYCAIDFPLAQPRNVFLGQLMGSIIGVAISKGVTHNATFQSEGRRCLAGALSCGLTIVATGLTKTVHPPAGATALLAVTDDSVRQLGWMLVPIVLLDCTLMLVVSLFLNNLQRRFPLYWWTPDEVGSFWTRGHSDSGDSGDSELAKVEAGAEVQQSAFAEEDMGYRGDPGDQSLITVTSSGIFTGSGVRLRPEEKLYLEDLLRRL</sequence>
<dbReference type="PANTHER" id="PTHR33741:SF5">
    <property type="entry name" value="TRANSMEMBRANE PROTEIN DDB_G0269096-RELATED"/>
    <property type="match status" value="1"/>
</dbReference>
<dbReference type="InterPro" id="IPR007065">
    <property type="entry name" value="HPP"/>
</dbReference>
<evidence type="ECO:0000313" key="4">
    <source>
        <dbReference type="Proteomes" id="UP001140453"/>
    </source>
</evidence>
<dbReference type="OrthoDB" id="2016548at2759"/>
<feature type="domain" description="HPP transmembrane region" evidence="2">
    <location>
        <begin position="56"/>
        <end position="219"/>
    </location>
</feature>
<evidence type="ECO:0000259" key="2">
    <source>
        <dbReference type="Pfam" id="PF04982"/>
    </source>
</evidence>
<dbReference type="Pfam" id="PF04982">
    <property type="entry name" value="TM_HPP"/>
    <property type="match status" value="1"/>
</dbReference>
<comment type="caution">
    <text evidence="3">The sequence shown here is derived from an EMBL/GenBank/DDBJ whole genome shotgun (WGS) entry which is preliminary data.</text>
</comment>
<accession>A0A9W8Z4Z2</accession>
<dbReference type="EMBL" id="JAPEVB010000001">
    <property type="protein sequence ID" value="KAJ4397828.1"/>
    <property type="molecule type" value="Genomic_DNA"/>
</dbReference>
<dbReference type="Proteomes" id="UP001140453">
    <property type="component" value="Unassembled WGS sequence"/>
</dbReference>
<feature type="transmembrane region" description="Helical" evidence="1">
    <location>
        <begin position="149"/>
        <end position="169"/>
    </location>
</feature>
<evidence type="ECO:0000313" key="3">
    <source>
        <dbReference type="EMBL" id="KAJ4397828.1"/>
    </source>
</evidence>
<dbReference type="InterPro" id="IPR058581">
    <property type="entry name" value="TM_HPP"/>
</dbReference>